<accession>A0A915F0E4</accession>
<dbReference type="AlphaFoldDB" id="A0A915F0E4"/>
<reference evidence="2" key="1">
    <citation type="submission" date="2022-11" db="UniProtKB">
        <authorList>
            <consortium name="WormBaseParasite"/>
        </authorList>
    </citation>
    <scope>IDENTIFICATION</scope>
</reference>
<dbReference type="Proteomes" id="UP000887562">
    <property type="component" value="Unplaced"/>
</dbReference>
<proteinExistence type="predicted"/>
<evidence type="ECO:0000313" key="1">
    <source>
        <dbReference type="Proteomes" id="UP000887562"/>
    </source>
</evidence>
<organism evidence="1 2">
    <name type="scientific">Echinococcus canadensis</name>
    <dbReference type="NCBI Taxonomy" id="519352"/>
    <lineage>
        <taxon>Eukaryota</taxon>
        <taxon>Metazoa</taxon>
        <taxon>Spiralia</taxon>
        <taxon>Lophotrochozoa</taxon>
        <taxon>Platyhelminthes</taxon>
        <taxon>Cestoda</taxon>
        <taxon>Eucestoda</taxon>
        <taxon>Cyclophyllidea</taxon>
        <taxon>Taeniidae</taxon>
        <taxon>Echinococcus</taxon>
        <taxon>Echinococcus canadensis group</taxon>
    </lineage>
</organism>
<keyword evidence="1" id="KW-1185">Reference proteome</keyword>
<dbReference type="WBParaSite" id="maker-E.canG7_contigs_8820-snap-gene-0.2-mRNA-1">
    <property type="protein sequence ID" value="maker-E.canG7_contigs_8820-snap-gene-0.2-mRNA-1"/>
    <property type="gene ID" value="EcG7_09846"/>
</dbReference>
<evidence type="ECO:0000313" key="2">
    <source>
        <dbReference type="WBParaSite" id="maker-E.canG7_contigs_8820-snap-gene-0.2-mRNA-1"/>
    </source>
</evidence>
<sequence length="383" mass="42271">MKAGSTLWLEDRTRMSGRDDGCVTHPNMRTTTATVVSEVFVVIASSSWPVVLQGGDEKAFLFTITAGTERAQQPEALEMTVKVEERHFVAWRSISSSLFMIYSILSFPFATIATSFPPISLALDAFASIFSALQSKFHRITQMQLKLKQKLLLTYRLVGHLEKRCCAVIRSMLAEQPITQNGMTQVGRSVGRWWSLVRRQRQVAAFIIWTKALRRIDEGITVLHYRLIHQALATPRLTGVISQMVYSSCLKCDQVESRWKEGVAVGEANPDWSIDCRVSGSPSMATWSFTHTRQKVDVGDAVVAVAVVAVASDSSCSASTSSATLSVGVNFSEIHPFPLEKDVSSPRSKAEKNFGLPNGGGNFEFVCQVCCLCCREGDVETLE</sequence>
<name>A0A915F0E4_9CEST</name>
<protein>
    <submittedName>
        <fullName evidence="2">Uncharacterized protein</fullName>
    </submittedName>
</protein>